<organism evidence="2 3">
    <name type="scientific">Laetiporus sulphureus 93-53</name>
    <dbReference type="NCBI Taxonomy" id="1314785"/>
    <lineage>
        <taxon>Eukaryota</taxon>
        <taxon>Fungi</taxon>
        <taxon>Dikarya</taxon>
        <taxon>Basidiomycota</taxon>
        <taxon>Agaricomycotina</taxon>
        <taxon>Agaricomycetes</taxon>
        <taxon>Polyporales</taxon>
        <taxon>Laetiporus</taxon>
    </lineage>
</organism>
<dbReference type="InterPro" id="IPR029058">
    <property type="entry name" value="AB_hydrolase_fold"/>
</dbReference>
<dbReference type="InParanoid" id="A0A165CVM7"/>
<evidence type="ECO:0000313" key="2">
    <source>
        <dbReference type="EMBL" id="KZT03511.1"/>
    </source>
</evidence>
<dbReference type="InterPro" id="IPR000073">
    <property type="entry name" value="AB_hydrolase_1"/>
</dbReference>
<dbReference type="PANTHER" id="PTHR43433:SF5">
    <property type="entry name" value="AB HYDROLASE-1 DOMAIN-CONTAINING PROTEIN"/>
    <property type="match status" value="1"/>
</dbReference>
<accession>A0A165CVM7</accession>
<keyword evidence="2" id="KW-0378">Hydrolase</keyword>
<evidence type="ECO:0000259" key="1">
    <source>
        <dbReference type="Pfam" id="PF00561"/>
    </source>
</evidence>
<dbReference type="OrthoDB" id="19657at2759"/>
<feature type="domain" description="AB hydrolase-1" evidence="1">
    <location>
        <begin position="62"/>
        <end position="311"/>
    </location>
</feature>
<dbReference type="Gene3D" id="3.40.50.1820">
    <property type="entry name" value="alpha/beta hydrolase"/>
    <property type="match status" value="1"/>
</dbReference>
<dbReference type="STRING" id="1314785.A0A165CVM7"/>
<protein>
    <submittedName>
        <fullName evidence="2">Alpha/beta-hydrolase</fullName>
    </submittedName>
</protein>
<dbReference type="GO" id="GO:0016787">
    <property type="term" value="F:hydrolase activity"/>
    <property type="evidence" value="ECO:0007669"/>
    <property type="project" value="UniProtKB-KW"/>
</dbReference>
<dbReference type="GeneID" id="63826600"/>
<reference evidence="2 3" key="1">
    <citation type="journal article" date="2016" name="Mol. Biol. Evol.">
        <title>Comparative Genomics of Early-Diverging Mushroom-Forming Fungi Provides Insights into the Origins of Lignocellulose Decay Capabilities.</title>
        <authorList>
            <person name="Nagy L.G."/>
            <person name="Riley R."/>
            <person name="Tritt A."/>
            <person name="Adam C."/>
            <person name="Daum C."/>
            <person name="Floudas D."/>
            <person name="Sun H."/>
            <person name="Yadav J.S."/>
            <person name="Pangilinan J."/>
            <person name="Larsson K.H."/>
            <person name="Matsuura K."/>
            <person name="Barry K."/>
            <person name="Labutti K."/>
            <person name="Kuo R."/>
            <person name="Ohm R.A."/>
            <person name="Bhattacharya S.S."/>
            <person name="Shirouzu T."/>
            <person name="Yoshinaga Y."/>
            <person name="Martin F.M."/>
            <person name="Grigoriev I.V."/>
            <person name="Hibbett D.S."/>
        </authorList>
    </citation>
    <scope>NUCLEOTIDE SEQUENCE [LARGE SCALE GENOMIC DNA]</scope>
    <source>
        <strain evidence="2 3">93-53</strain>
    </source>
</reference>
<name>A0A165CVM7_9APHY</name>
<dbReference type="PRINTS" id="PR00111">
    <property type="entry name" value="ABHYDROLASE"/>
</dbReference>
<dbReference type="InterPro" id="IPR050471">
    <property type="entry name" value="AB_hydrolase"/>
</dbReference>
<dbReference type="Proteomes" id="UP000076871">
    <property type="component" value="Unassembled WGS sequence"/>
</dbReference>
<dbReference type="Pfam" id="PF00561">
    <property type="entry name" value="Abhydrolase_1"/>
    <property type="match status" value="1"/>
</dbReference>
<dbReference type="RefSeq" id="XP_040761251.1">
    <property type="nucleotide sequence ID" value="XM_040909571.1"/>
</dbReference>
<sequence length="346" mass="38314">MSNNVILMPPDVDVQQIPTIFDPTTCVRKGLCPVTQIRKQGEDPLQSHSLYFEQHGTGSEKILFIMGLNSTSFSWFPQVDYFGREPGYSILVFDNRGVGNSGVPKGPYSTSSMAEDVIVLLDYVGWTAKHDLHVVGISLGGMIALELASRIPDRVVSLTLAVTRAKRSPWTALPSVKGMTTLARLLAITDPEAKIPLVLDMVFPQSWLNAPAEGDPEDRTNREVQTMEYRRRFEVTRPQNPIGALSQMVAGLTHSVSPERLSKISASVPKVLIVTGDDDHLVDPSNSRYMKEHMPEAELVEWEGVGHALQVQCKDRFNQLLERIIREGRERLAKVSPEVTSATPAS</sequence>
<keyword evidence="3" id="KW-1185">Reference proteome</keyword>
<gene>
    <name evidence="2" type="ORF">LAESUDRAFT_729089</name>
</gene>
<dbReference type="SUPFAM" id="SSF53474">
    <property type="entry name" value="alpha/beta-Hydrolases"/>
    <property type="match status" value="1"/>
</dbReference>
<evidence type="ECO:0000313" key="3">
    <source>
        <dbReference type="Proteomes" id="UP000076871"/>
    </source>
</evidence>
<proteinExistence type="predicted"/>
<dbReference type="AlphaFoldDB" id="A0A165CVM7"/>
<dbReference type="EMBL" id="KV427643">
    <property type="protein sequence ID" value="KZT03511.1"/>
    <property type="molecule type" value="Genomic_DNA"/>
</dbReference>
<dbReference type="PANTHER" id="PTHR43433">
    <property type="entry name" value="HYDROLASE, ALPHA/BETA FOLD FAMILY PROTEIN"/>
    <property type="match status" value="1"/>
</dbReference>